<dbReference type="RefSeq" id="XP_037216460.1">
    <property type="nucleotide sequence ID" value="XM_037367066.1"/>
</dbReference>
<dbReference type="SMART" id="SM00526">
    <property type="entry name" value="H15"/>
    <property type="match status" value="1"/>
</dbReference>
<feature type="compositionally biased region" description="Low complexity" evidence="3">
    <location>
        <begin position="1209"/>
        <end position="1239"/>
    </location>
</feature>
<dbReference type="CDD" id="cd00073">
    <property type="entry name" value="H15"/>
    <property type="match status" value="1"/>
</dbReference>
<dbReference type="PANTHER" id="PTHR15830:SF10">
    <property type="entry name" value="TELOMERE LENGTH REGULATION PROTEIN TEL2 HOMOLOG"/>
    <property type="match status" value="1"/>
</dbReference>
<comment type="similarity">
    <text evidence="1">Belongs to the TEL2 family.</text>
</comment>
<dbReference type="Pfam" id="PF00538">
    <property type="entry name" value="Linker_histone"/>
    <property type="match status" value="1"/>
</dbReference>
<evidence type="ECO:0000256" key="2">
    <source>
        <dbReference type="ARBA" id="ARBA00020833"/>
    </source>
</evidence>
<dbReference type="InterPro" id="IPR051970">
    <property type="entry name" value="TEL2_Regulation"/>
</dbReference>
<evidence type="ECO:0000313" key="6">
    <source>
        <dbReference type="Proteomes" id="UP000636479"/>
    </source>
</evidence>
<dbReference type="Gene3D" id="1.10.10.10">
    <property type="entry name" value="Winged helix-like DNA-binding domain superfamily/Winged helix DNA-binding domain"/>
    <property type="match status" value="1"/>
</dbReference>
<evidence type="ECO:0000256" key="3">
    <source>
        <dbReference type="SAM" id="MobiDB-lite"/>
    </source>
</evidence>
<dbReference type="InterPro" id="IPR036388">
    <property type="entry name" value="WH-like_DNA-bd_sf"/>
</dbReference>
<feature type="region of interest" description="Disordered" evidence="3">
    <location>
        <begin position="990"/>
        <end position="1036"/>
    </location>
</feature>
<dbReference type="GeneID" id="59349582"/>
<feature type="compositionally biased region" description="Basic and acidic residues" evidence="3">
    <location>
        <begin position="1110"/>
        <end position="1119"/>
    </location>
</feature>
<protein>
    <recommendedName>
        <fullName evidence="2">Histone H1</fullName>
    </recommendedName>
</protein>
<dbReference type="GO" id="GO:0000786">
    <property type="term" value="C:nucleosome"/>
    <property type="evidence" value="ECO:0007669"/>
    <property type="project" value="InterPro"/>
</dbReference>
<dbReference type="InterPro" id="IPR038528">
    <property type="entry name" value="TEL2_C_sf"/>
</dbReference>
<dbReference type="Proteomes" id="UP000636479">
    <property type="component" value="Unassembled WGS sequence"/>
</dbReference>
<dbReference type="OrthoDB" id="10254187at2759"/>
<dbReference type="EMBL" id="JACAZF010000009">
    <property type="protein sequence ID" value="KAF7295097.1"/>
    <property type="molecule type" value="Genomic_DNA"/>
</dbReference>
<dbReference type="InterPro" id="IPR036390">
    <property type="entry name" value="WH_DNA-bd_sf"/>
</dbReference>
<dbReference type="PANTHER" id="PTHR15830">
    <property type="entry name" value="TELOMERE LENGTH REGULATION PROTEIN TEL2 FAMILY MEMBER"/>
    <property type="match status" value="1"/>
</dbReference>
<dbReference type="GO" id="GO:0042162">
    <property type="term" value="F:telomeric DNA binding"/>
    <property type="evidence" value="ECO:0007669"/>
    <property type="project" value="TreeGrafter"/>
</dbReference>
<evidence type="ECO:0000259" key="4">
    <source>
        <dbReference type="PROSITE" id="PS51504"/>
    </source>
</evidence>
<organism evidence="5 6">
    <name type="scientific">Mycena indigotica</name>
    <dbReference type="NCBI Taxonomy" id="2126181"/>
    <lineage>
        <taxon>Eukaryota</taxon>
        <taxon>Fungi</taxon>
        <taxon>Dikarya</taxon>
        <taxon>Basidiomycota</taxon>
        <taxon>Agaricomycotina</taxon>
        <taxon>Agaricomycetes</taxon>
        <taxon>Agaricomycetidae</taxon>
        <taxon>Agaricales</taxon>
        <taxon>Marasmiineae</taxon>
        <taxon>Mycenaceae</taxon>
        <taxon>Mycena</taxon>
    </lineage>
</organism>
<proteinExistence type="inferred from homology"/>
<feature type="compositionally biased region" description="Low complexity" evidence="3">
    <location>
        <begin position="1005"/>
        <end position="1035"/>
    </location>
</feature>
<keyword evidence="6" id="KW-1185">Reference proteome</keyword>
<dbReference type="PROSITE" id="PS51504">
    <property type="entry name" value="H15"/>
    <property type="match status" value="1"/>
</dbReference>
<dbReference type="GO" id="GO:0051083">
    <property type="term" value="P:'de novo' cotranslational protein folding"/>
    <property type="evidence" value="ECO:0007669"/>
    <property type="project" value="TreeGrafter"/>
</dbReference>
<comment type="caution">
    <text evidence="5">The sequence shown here is derived from an EMBL/GenBank/DDBJ whole genome shotgun (WGS) entry which is preliminary data.</text>
</comment>
<dbReference type="AlphaFoldDB" id="A0A8H6VV74"/>
<dbReference type="SUPFAM" id="SSF46785">
    <property type="entry name" value="Winged helix' DNA-binding domain"/>
    <property type="match status" value="1"/>
</dbReference>
<feature type="region of interest" description="Disordered" evidence="3">
    <location>
        <begin position="1097"/>
        <end position="1247"/>
    </location>
</feature>
<feature type="compositionally biased region" description="Low complexity" evidence="3">
    <location>
        <begin position="518"/>
        <end position="530"/>
    </location>
</feature>
<dbReference type="InterPro" id="IPR019337">
    <property type="entry name" value="Telomere_length_regulation_dom"/>
</dbReference>
<name>A0A8H6VV74_9AGAR</name>
<dbReference type="GO" id="GO:0051879">
    <property type="term" value="F:Hsp90 protein binding"/>
    <property type="evidence" value="ECO:0007669"/>
    <property type="project" value="TreeGrafter"/>
</dbReference>
<feature type="region of interest" description="Disordered" evidence="3">
    <location>
        <begin position="472"/>
        <end position="538"/>
    </location>
</feature>
<dbReference type="GO" id="GO:0005829">
    <property type="term" value="C:cytosol"/>
    <property type="evidence" value="ECO:0007669"/>
    <property type="project" value="TreeGrafter"/>
</dbReference>
<dbReference type="Pfam" id="PF10193">
    <property type="entry name" value="Telomere_reg-2"/>
    <property type="match status" value="1"/>
</dbReference>
<dbReference type="InterPro" id="IPR005818">
    <property type="entry name" value="Histone_H1/H5_H15"/>
</dbReference>
<gene>
    <name evidence="5" type="ORF">MIND_01048000</name>
</gene>
<dbReference type="Gene3D" id="1.25.40.720">
    <property type="entry name" value="Telomere length regulation protein 2, C-terminal domain"/>
    <property type="match status" value="1"/>
</dbReference>
<evidence type="ECO:0000256" key="1">
    <source>
        <dbReference type="ARBA" id="ARBA00006133"/>
    </source>
</evidence>
<sequence length="1247" mass="135332">MEVERIIEQLKAPIADLDTLLHLLTPPLACLSLLPPRFNIYHVHPLPAAAFQVPRHMAMFQREILSHVGPTWEAVLAEQQLDSLLEQYLCPDLFSFNSPAAGDVSLLAYSTLMSLPFTDYSIRVLVRLSERYPIDRLFVAVFSHDAHDKKRMRQWEDCVRNHASVPARLANALQGHDVPAPLEHSSYFANVCKRTECAVAALTAPPREYEISALAYLLTKLVNIGMFPPVPPSSPREVSFFEVCLPQIRARLAKTTALAYASSWTSILREIPSTLNLQSVLICLFANLRADAGVSSSHSDRMVVKEESLFLLGFIKLPDSDDWWDVILATLLSRDWSEAHARIFVGWISQLENGERALEGLLDFVIDIWANPDHVKHSLINRHHYVTSLLLITTSYLPRSSSKLSLIAFSAPLISGVGEYIAHLDESVRRCGMLVAEIIAELGGKKLDFGDWDGAAVSKTWPRQMRELLKNRDVDIKHNPNPDIIDQTSLLAPPEPVENHMTQDSGYDSDDSLTGYISPPSSRSASPTPSELAEIEKEPTIGVGVTKVPRPVYLTQLGALIRPTGGMNSDEAKLASDLEMGMDCAEELIRKKRGYGSELEENAVNLVYGFVGAQNNYELEGFSSKRQAALTALVTCVPRISAPTIIEEFFKNQYSIDQRFAMLNALALGARELASLPVPQSSLQAPHIAFPSKILPLRLHQKYTEDSSSSSVLPRLLDDISRNALDRDIDSTIDKVPALVRERRLKVQSRPPLQPARSERPSMVTAPRTTTFTEVASQYFVGPMINRFWLFFRDEQTREERTLHLQGRHRYHGAGTGLVLNPLVLSHFLTTLAIVAHAARNSMEWLAVIAPQALEVALTLGTKPISDEDGGDSKDASVLSAALELALVVVDGCLEIDGGRSLGLDHTALLFGTGEWAGLVFSRLEKGLLVEGGGGAQEVKLKRAAAGVLLKVDSLTSRWRRSRSRPSTLPQTTTIAKNMSASAAVAPVSASASAPASKQDKPASKKAPTSKPKAKTTAAKKSTATKAKASKANPAHPTWKEIITECIVNAESPRTGVSRNAIKKYAEDQYKLSSAADVSHLNRAIVSGVESGIFVQPKGPSGCVKLAPKNRGDSSKENSKPVSKTSSKPAVKKAAPAKTAKATSTKAVSKPKTTTKAKAATTTKSTKATPAKKSTTTTTTKKTVAGKAKAPTTKKASSTAAKAKKAVVGKKPAATPKAKATTTKAAPKKAAASKPTSKPRSGAKRAT</sequence>
<evidence type="ECO:0000313" key="5">
    <source>
        <dbReference type="EMBL" id="KAF7295097.1"/>
    </source>
</evidence>
<feature type="compositionally biased region" description="Low complexity" evidence="3">
    <location>
        <begin position="1120"/>
        <end position="1201"/>
    </location>
</feature>
<dbReference type="GO" id="GO:0006334">
    <property type="term" value="P:nucleosome assembly"/>
    <property type="evidence" value="ECO:0007669"/>
    <property type="project" value="InterPro"/>
</dbReference>
<reference evidence="5" key="1">
    <citation type="submission" date="2020-05" db="EMBL/GenBank/DDBJ databases">
        <title>Mycena genomes resolve the evolution of fungal bioluminescence.</title>
        <authorList>
            <person name="Tsai I.J."/>
        </authorList>
    </citation>
    <scope>NUCLEOTIDE SEQUENCE</scope>
    <source>
        <strain evidence="5">171206Taipei</strain>
    </source>
</reference>
<feature type="domain" description="H15" evidence="4">
    <location>
        <begin position="1035"/>
        <end position="1108"/>
    </location>
</feature>
<accession>A0A8H6VV74</accession>